<evidence type="ECO:0000256" key="2">
    <source>
        <dbReference type="ARBA" id="ARBA00022552"/>
    </source>
</evidence>
<dbReference type="GO" id="GO:0006364">
    <property type="term" value="P:rRNA processing"/>
    <property type="evidence" value="ECO:0007669"/>
    <property type="project" value="UniProtKB-KW"/>
</dbReference>
<evidence type="ECO:0000313" key="5">
    <source>
        <dbReference type="Proteomes" id="UP000737018"/>
    </source>
</evidence>
<sequence>MVPSPTSARHNKSLLGVSPPHPHHYHHHQQQQQQQRHLLEAISLLLSRWNGLQMAIQNQWGGHDSLQKSRQLEADIFSWFSQSKALLCVEDLENLLHECMLFSFNTEIEDGSIEEVMYYINPLNFEPNWPLHAGFLRWPLVRLKNMFDMFGLI</sequence>
<comment type="similarity">
    <text evidence="1">Belongs to the TSR2 family.</text>
</comment>
<dbReference type="OrthoDB" id="263560at2759"/>
<dbReference type="EMBL" id="JRKL02000759">
    <property type="protein sequence ID" value="KAF3968539.1"/>
    <property type="molecule type" value="Genomic_DNA"/>
</dbReference>
<dbReference type="InterPro" id="IPR019398">
    <property type="entry name" value="Pre-rRNA_process_TSR2"/>
</dbReference>
<gene>
    <name evidence="4" type="ORF">CMV_007587</name>
</gene>
<keyword evidence="5" id="KW-1185">Reference proteome</keyword>
<name>A0A8J4RMX8_9ROSI</name>
<reference evidence="4" key="1">
    <citation type="submission" date="2020-03" db="EMBL/GenBank/DDBJ databases">
        <title>Castanea mollissima Vanexum genome sequencing.</title>
        <authorList>
            <person name="Staton M."/>
        </authorList>
    </citation>
    <scope>NUCLEOTIDE SEQUENCE</scope>
    <source>
        <tissue evidence="4">Leaf</tissue>
    </source>
</reference>
<protein>
    <recommendedName>
        <fullName evidence="6">Pre-rRNA-processing protein TSR2 homolog</fullName>
    </recommendedName>
</protein>
<comment type="caution">
    <text evidence="4">The sequence shown here is derived from an EMBL/GenBank/DDBJ whole genome shotgun (WGS) entry which is preliminary data.</text>
</comment>
<proteinExistence type="inferred from homology"/>
<dbReference type="Pfam" id="PF10273">
    <property type="entry name" value="WGG"/>
    <property type="match status" value="1"/>
</dbReference>
<evidence type="ECO:0008006" key="6">
    <source>
        <dbReference type="Google" id="ProtNLM"/>
    </source>
</evidence>
<feature type="region of interest" description="Disordered" evidence="3">
    <location>
        <begin position="1"/>
        <end position="32"/>
    </location>
</feature>
<keyword evidence="2" id="KW-0698">rRNA processing</keyword>
<accession>A0A8J4RMX8</accession>
<evidence type="ECO:0000256" key="3">
    <source>
        <dbReference type="SAM" id="MobiDB-lite"/>
    </source>
</evidence>
<organism evidence="4 5">
    <name type="scientific">Castanea mollissima</name>
    <name type="common">Chinese chestnut</name>
    <dbReference type="NCBI Taxonomy" id="60419"/>
    <lineage>
        <taxon>Eukaryota</taxon>
        <taxon>Viridiplantae</taxon>
        <taxon>Streptophyta</taxon>
        <taxon>Embryophyta</taxon>
        <taxon>Tracheophyta</taxon>
        <taxon>Spermatophyta</taxon>
        <taxon>Magnoliopsida</taxon>
        <taxon>eudicotyledons</taxon>
        <taxon>Gunneridae</taxon>
        <taxon>Pentapetalae</taxon>
        <taxon>rosids</taxon>
        <taxon>fabids</taxon>
        <taxon>Fagales</taxon>
        <taxon>Fagaceae</taxon>
        <taxon>Castanea</taxon>
    </lineage>
</organism>
<dbReference type="AlphaFoldDB" id="A0A8J4RMX8"/>
<evidence type="ECO:0000256" key="1">
    <source>
        <dbReference type="ARBA" id="ARBA00006524"/>
    </source>
</evidence>
<evidence type="ECO:0000313" key="4">
    <source>
        <dbReference type="EMBL" id="KAF3968539.1"/>
    </source>
</evidence>
<dbReference type="PANTHER" id="PTHR21250">
    <property type="entry name" value="PRE-RRNA-PROCESSING PROTEIN TSR2 HOMOLOG"/>
    <property type="match status" value="1"/>
</dbReference>
<dbReference type="Proteomes" id="UP000737018">
    <property type="component" value="Unassembled WGS sequence"/>
</dbReference>